<keyword evidence="3" id="KW-1185">Reference proteome</keyword>
<dbReference type="GO" id="GO:0009694">
    <property type="term" value="P:jasmonic acid metabolic process"/>
    <property type="evidence" value="ECO:0007669"/>
    <property type="project" value="TreeGrafter"/>
</dbReference>
<dbReference type="Proteomes" id="UP000596661">
    <property type="component" value="Chromosome 6"/>
</dbReference>
<dbReference type="GO" id="GO:0009696">
    <property type="term" value="P:salicylic acid metabolic process"/>
    <property type="evidence" value="ECO:0007669"/>
    <property type="project" value="TreeGrafter"/>
</dbReference>
<dbReference type="Pfam" id="PF12697">
    <property type="entry name" value="Abhydrolase_6"/>
    <property type="match status" value="1"/>
</dbReference>
<dbReference type="Gene3D" id="3.40.50.1820">
    <property type="entry name" value="alpha/beta hydrolase"/>
    <property type="match status" value="1"/>
</dbReference>
<dbReference type="EMBL" id="UZAU01000617">
    <property type="status" value="NOT_ANNOTATED_CDS"/>
    <property type="molecule type" value="Genomic_DNA"/>
</dbReference>
<dbReference type="PANTHER" id="PTHR10992:SF1032">
    <property type="entry name" value="METHYLESTERASE 17"/>
    <property type="match status" value="1"/>
</dbReference>
<evidence type="ECO:0000259" key="1">
    <source>
        <dbReference type="Pfam" id="PF12697"/>
    </source>
</evidence>
<accession>A0A803R728</accession>
<dbReference type="GO" id="GO:0080032">
    <property type="term" value="F:methyl jasmonate esterase activity"/>
    <property type="evidence" value="ECO:0007669"/>
    <property type="project" value="TreeGrafter"/>
</dbReference>
<evidence type="ECO:0000313" key="2">
    <source>
        <dbReference type="EnsemblPlants" id="cds.novel_model_5866_5bd9a17a.1.5bd9b13b"/>
    </source>
</evidence>
<dbReference type="GO" id="GO:0080030">
    <property type="term" value="F:methyl indole-3-acetate esterase activity"/>
    <property type="evidence" value="ECO:0007669"/>
    <property type="project" value="TreeGrafter"/>
</dbReference>
<dbReference type="InterPro" id="IPR000073">
    <property type="entry name" value="AB_hydrolase_1"/>
</dbReference>
<sequence>MEIRKIMSGSNSNDNNNNNKEEQQFHFVLIHGAGHGGWCWYKIRTLLEAAGHKVTCLDLKCSGIDPTDFNTVFTFADYNQPLTSFISSLPPNHKVIVVGHSAGGKSVTDVIHKFADKVHIAIYVAAIMINIGNSSSTNEYLSKQPPTGIMVKPELRRQLLYNESPLEDFTLASMLLRPSPARAYMDVTQEGSCDVNSVPRVFIRTMKDNLFKQENQEKMIKQWPPSKVFAIHESDHCPFFSTPDVLFALLLEVATSIKNP</sequence>
<organism evidence="2 3">
    <name type="scientific">Cannabis sativa</name>
    <name type="common">Hemp</name>
    <name type="synonym">Marijuana</name>
    <dbReference type="NCBI Taxonomy" id="3483"/>
    <lineage>
        <taxon>Eukaryota</taxon>
        <taxon>Viridiplantae</taxon>
        <taxon>Streptophyta</taxon>
        <taxon>Embryophyta</taxon>
        <taxon>Tracheophyta</taxon>
        <taxon>Spermatophyta</taxon>
        <taxon>Magnoliopsida</taxon>
        <taxon>eudicotyledons</taxon>
        <taxon>Gunneridae</taxon>
        <taxon>Pentapetalae</taxon>
        <taxon>rosids</taxon>
        <taxon>fabids</taxon>
        <taxon>Rosales</taxon>
        <taxon>Cannabaceae</taxon>
        <taxon>Cannabis</taxon>
    </lineage>
</organism>
<dbReference type="PANTHER" id="PTHR10992">
    <property type="entry name" value="METHYLESTERASE FAMILY MEMBER"/>
    <property type="match status" value="1"/>
</dbReference>
<dbReference type="InterPro" id="IPR029058">
    <property type="entry name" value="AB_hydrolase_fold"/>
</dbReference>
<dbReference type="AlphaFoldDB" id="A0A803R728"/>
<dbReference type="InterPro" id="IPR045889">
    <property type="entry name" value="MES/HNL"/>
</dbReference>
<proteinExistence type="predicted"/>
<reference evidence="2" key="1">
    <citation type="submission" date="2018-11" db="EMBL/GenBank/DDBJ databases">
        <authorList>
            <person name="Grassa J C."/>
        </authorList>
    </citation>
    <scope>NUCLEOTIDE SEQUENCE [LARGE SCALE GENOMIC DNA]</scope>
</reference>
<dbReference type="Gramene" id="novel_model_5866_5bd9a17a.1.5bd9b13b">
    <property type="protein sequence ID" value="cds.novel_model_5866_5bd9a17a.1.5bd9b13b"/>
    <property type="gene ID" value="novel_gene_3012_5bd9a17a"/>
</dbReference>
<protein>
    <recommendedName>
        <fullName evidence="1">AB hydrolase-1 domain-containing protein</fullName>
    </recommendedName>
</protein>
<evidence type="ECO:0000313" key="3">
    <source>
        <dbReference type="Proteomes" id="UP000596661"/>
    </source>
</evidence>
<reference evidence="2" key="2">
    <citation type="submission" date="2021-03" db="UniProtKB">
        <authorList>
            <consortium name="EnsemblPlants"/>
        </authorList>
    </citation>
    <scope>IDENTIFICATION</scope>
</reference>
<dbReference type="SUPFAM" id="SSF53474">
    <property type="entry name" value="alpha/beta-Hydrolases"/>
    <property type="match status" value="1"/>
</dbReference>
<dbReference type="GO" id="GO:0080031">
    <property type="term" value="F:methyl salicylate esterase activity"/>
    <property type="evidence" value="ECO:0007669"/>
    <property type="project" value="TreeGrafter"/>
</dbReference>
<dbReference type="EnsemblPlants" id="novel_model_5866_5bd9a17a.1.5bd9b13b">
    <property type="protein sequence ID" value="cds.novel_model_5866_5bd9a17a.1.5bd9b13b"/>
    <property type="gene ID" value="novel_gene_3012_5bd9a17a"/>
</dbReference>
<feature type="domain" description="AB hydrolase-1" evidence="1">
    <location>
        <begin position="27"/>
        <end position="248"/>
    </location>
</feature>
<name>A0A803R728_CANSA</name>